<gene>
    <name evidence="8 10" type="primary">cmk</name>
    <name evidence="10" type="ORF">GCM10007962_23410</name>
</gene>
<keyword evidence="5 8" id="KW-0067">ATP-binding</keyword>
<comment type="caution">
    <text evidence="10">The sequence shown here is derived from an EMBL/GenBank/DDBJ whole genome shotgun (WGS) entry which is preliminary data.</text>
</comment>
<dbReference type="InterPro" id="IPR011994">
    <property type="entry name" value="Cytidylate_kinase_dom"/>
</dbReference>
<dbReference type="PANTHER" id="PTHR21299">
    <property type="entry name" value="CYTIDYLATE KINASE/PANTOATE-BETA-ALANINE LIGASE"/>
    <property type="match status" value="1"/>
</dbReference>
<comment type="catalytic activity">
    <reaction evidence="7 8">
        <text>CMP + ATP = CDP + ADP</text>
        <dbReference type="Rhea" id="RHEA:11600"/>
        <dbReference type="ChEBI" id="CHEBI:30616"/>
        <dbReference type="ChEBI" id="CHEBI:58069"/>
        <dbReference type="ChEBI" id="CHEBI:60377"/>
        <dbReference type="ChEBI" id="CHEBI:456216"/>
        <dbReference type="EC" id="2.7.4.25"/>
    </reaction>
</comment>
<evidence type="ECO:0000259" key="9">
    <source>
        <dbReference type="Pfam" id="PF02224"/>
    </source>
</evidence>
<evidence type="ECO:0000256" key="2">
    <source>
        <dbReference type="ARBA" id="ARBA00022679"/>
    </source>
</evidence>
<dbReference type="InterPro" id="IPR003136">
    <property type="entry name" value="Cytidylate_kin"/>
</dbReference>
<dbReference type="CDD" id="cd02020">
    <property type="entry name" value="CMPK"/>
    <property type="match status" value="1"/>
</dbReference>
<name>A0A8J3FJC0_9FLAO</name>
<keyword evidence="11" id="KW-1185">Reference proteome</keyword>
<dbReference type="HAMAP" id="MF_00238">
    <property type="entry name" value="Cytidyl_kinase_type1"/>
    <property type="match status" value="1"/>
</dbReference>
<protein>
    <recommendedName>
        <fullName evidence="8">Cytidylate kinase</fullName>
        <shortName evidence="8">CK</shortName>
        <ecNumber evidence="8">2.7.4.25</ecNumber>
    </recommendedName>
    <alternativeName>
        <fullName evidence="8">Cytidine monophosphate kinase</fullName>
        <shortName evidence="8">CMP kinase</shortName>
    </alternativeName>
</protein>
<keyword evidence="2 8" id="KW-0808">Transferase</keyword>
<dbReference type="NCBIfam" id="TIGR00017">
    <property type="entry name" value="cmk"/>
    <property type="match status" value="1"/>
</dbReference>
<accession>A0A8J3FJC0</accession>
<keyword evidence="4 8" id="KW-0418">Kinase</keyword>
<evidence type="ECO:0000256" key="3">
    <source>
        <dbReference type="ARBA" id="ARBA00022741"/>
    </source>
</evidence>
<dbReference type="AlphaFoldDB" id="A0A8J3FJC0"/>
<dbReference type="EMBL" id="BMNR01000005">
    <property type="protein sequence ID" value="GGK28514.1"/>
    <property type="molecule type" value="Genomic_DNA"/>
</dbReference>
<keyword evidence="3 8" id="KW-0547">Nucleotide-binding</keyword>
<reference evidence="10" key="1">
    <citation type="journal article" date="2014" name="Int. J. Syst. Evol. Microbiol.">
        <title>Complete genome sequence of Corynebacterium casei LMG S-19264T (=DSM 44701T), isolated from a smear-ripened cheese.</title>
        <authorList>
            <consortium name="US DOE Joint Genome Institute (JGI-PGF)"/>
            <person name="Walter F."/>
            <person name="Albersmeier A."/>
            <person name="Kalinowski J."/>
            <person name="Ruckert C."/>
        </authorList>
    </citation>
    <scope>NUCLEOTIDE SEQUENCE</scope>
    <source>
        <strain evidence="10">JCM 12862</strain>
    </source>
</reference>
<feature type="domain" description="Cytidylate kinase" evidence="9">
    <location>
        <begin position="6"/>
        <end position="224"/>
    </location>
</feature>
<proteinExistence type="inferred from homology"/>
<dbReference type="SUPFAM" id="SSF52540">
    <property type="entry name" value="P-loop containing nucleoside triphosphate hydrolases"/>
    <property type="match status" value="1"/>
</dbReference>
<comment type="similarity">
    <text evidence="1 8">Belongs to the cytidylate kinase family. Type 1 subfamily.</text>
</comment>
<evidence type="ECO:0000256" key="5">
    <source>
        <dbReference type="ARBA" id="ARBA00022840"/>
    </source>
</evidence>
<dbReference type="RefSeq" id="WP_188653310.1">
    <property type="nucleotide sequence ID" value="NZ_BMNR01000005.1"/>
</dbReference>
<dbReference type="Proteomes" id="UP000612329">
    <property type="component" value="Unassembled WGS sequence"/>
</dbReference>
<dbReference type="GO" id="GO:0036431">
    <property type="term" value="F:dCMP kinase activity"/>
    <property type="evidence" value="ECO:0007669"/>
    <property type="project" value="InterPro"/>
</dbReference>
<dbReference type="EC" id="2.7.4.25" evidence="8"/>
<comment type="catalytic activity">
    <reaction evidence="6 8">
        <text>dCMP + ATP = dCDP + ADP</text>
        <dbReference type="Rhea" id="RHEA:25094"/>
        <dbReference type="ChEBI" id="CHEBI:30616"/>
        <dbReference type="ChEBI" id="CHEBI:57566"/>
        <dbReference type="ChEBI" id="CHEBI:58593"/>
        <dbReference type="ChEBI" id="CHEBI:456216"/>
        <dbReference type="EC" id="2.7.4.25"/>
    </reaction>
</comment>
<evidence type="ECO:0000256" key="1">
    <source>
        <dbReference type="ARBA" id="ARBA00009427"/>
    </source>
</evidence>
<evidence type="ECO:0000256" key="4">
    <source>
        <dbReference type="ARBA" id="ARBA00022777"/>
    </source>
</evidence>
<dbReference type="GO" id="GO:0005829">
    <property type="term" value="C:cytosol"/>
    <property type="evidence" value="ECO:0007669"/>
    <property type="project" value="TreeGrafter"/>
</dbReference>
<evidence type="ECO:0000313" key="11">
    <source>
        <dbReference type="Proteomes" id="UP000612329"/>
    </source>
</evidence>
<dbReference type="GO" id="GO:0006220">
    <property type="term" value="P:pyrimidine nucleotide metabolic process"/>
    <property type="evidence" value="ECO:0007669"/>
    <property type="project" value="UniProtKB-UniRule"/>
</dbReference>
<feature type="binding site" evidence="8">
    <location>
        <begin position="10"/>
        <end position="18"/>
    </location>
    <ligand>
        <name>ATP</name>
        <dbReference type="ChEBI" id="CHEBI:30616"/>
    </ligand>
</feature>
<reference evidence="10" key="2">
    <citation type="submission" date="2020-09" db="EMBL/GenBank/DDBJ databases">
        <authorList>
            <person name="Sun Q."/>
            <person name="Ohkuma M."/>
        </authorList>
    </citation>
    <scope>NUCLEOTIDE SEQUENCE</scope>
    <source>
        <strain evidence="10">JCM 12862</strain>
    </source>
</reference>
<comment type="subcellular location">
    <subcellularLocation>
        <location evidence="8">Cytoplasm</location>
    </subcellularLocation>
</comment>
<dbReference type="PANTHER" id="PTHR21299:SF2">
    <property type="entry name" value="CYTIDYLATE KINASE"/>
    <property type="match status" value="1"/>
</dbReference>
<evidence type="ECO:0000313" key="10">
    <source>
        <dbReference type="EMBL" id="GGK28514.1"/>
    </source>
</evidence>
<organism evidence="10 11">
    <name type="scientific">Yeosuana aromativorans</name>
    <dbReference type="NCBI Taxonomy" id="288019"/>
    <lineage>
        <taxon>Bacteria</taxon>
        <taxon>Pseudomonadati</taxon>
        <taxon>Bacteroidota</taxon>
        <taxon>Flavobacteriia</taxon>
        <taxon>Flavobacteriales</taxon>
        <taxon>Flavobacteriaceae</taxon>
        <taxon>Yeosuana</taxon>
    </lineage>
</organism>
<evidence type="ECO:0000256" key="7">
    <source>
        <dbReference type="ARBA" id="ARBA00048478"/>
    </source>
</evidence>
<dbReference type="Gene3D" id="3.40.50.300">
    <property type="entry name" value="P-loop containing nucleotide triphosphate hydrolases"/>
    <property type="match status" value="1"/>
</dbReference>
<dbReference type="GO" id="GO:0005524">
    <property type="term" value="F:ATP binding"/>
    <property type="evidence" value="ECO:0007669"/>
    <property type="project" value="UniProtKB-UniRule"/>
</dbReference>
<dbReference type="Pfam" id="PF02224">
    <property type="entry name" value="Cytidylate_kin"/>
    <property type="match status" value="1"/>
</dbReference>
<evidence type="ECO:0000256" key="6">
    <source>
        <dbReference type="ARBA" id="ARBA00047615"/>
    </source>
</evidence>
<keyword evidence="8" id="KW-0963">Cytoplasm</keyword>
<dbReference type="InterPro" id="IPR027417">
    <property type="entry name" value="P-loop_NTPase"/>
</dbReference>
<sequence>MNKIIIAIDGYSSTGKSTVAKQLAKHLGYVYIDSGAMYRAVTYFAMTKGIIDAKHFDADELISKLDDIKIRFVFNSDLGFAEVYLNNVNVEREIRSMEVSNLVSKVSAIPEVRKQLVKQQHAMGEEKGIVMDGRDIGTVVFPNAELKIFMTASAETRATRRYNELKAKGDNVSFEAVLKNVQERDYLDSTRADSPLYKADDAIEIDNSKMTMEEQLQTVLGLVNKVLDN</sequence>
<evidence type="ECO:0000256" key="8">
    <source>
        <dbReference type="HAMAP-Rule" id="MF_00238"/>
    </source>
</evidence>
<dbReference type="GO" id="GO:0015949">
    <property type="term" value="P:nucleobase-containing small molecule interconversion"/>
    <property type="evidence" value="ECO:0007669"/>
    <property type="project" value="TreeGrafter"/>
</dbReference>